<dbReference type="SUPFAM" id="SSF51182">
    <property type="entry name" value="RmlC-like cupins"/>
    <property type="match status" value="1"/>
</dbReference>
<gene>
    <name evidence="2" type="ORF">METZ01_LOCUS69561</name>
</gene>
<sequence length="490" mass="56242">MTSQDFSIKYLLSCLEISQQLESESGSSIWFAHLNLHDFTEVEIPDGGKIADYLLSEMDLQEVQIFLLLIERKRLETWTENPEQVSFQELIEIKLQKSNHNNKNATLKKQGCVWKNKLDPETLKGIIVQNPDAPLESVAKNRHAVIVNPEQSLRLEVLNIPKPWGHEGWYTGVEKRGVVKVTDEYGKTELPYALNIFKKQVLADHPESLILLKTLNPVSEDVIGDLYYEMHEKKWEVYVVTEIDQTAWPSGTGIIKAGLHPDKIKDYQEIHGSKWIEVLLKNFRETIGEYEKIRRQIDDSSEEITNELHEQELKLRQKASNFVGDCQVKVGDIISFPVFQMHSLQHGIKVIEFQTPHYERLILMFAQKVLTQNHWDTDDALNKMLPVVYEPPELECLHKSSGLLIERFVDFPQFTADRICLEPETIWEDQLDGKYHLLITISGQASIIPKSGSPVKLNREEALFLPVGVGSYRLESTGEIPLICLKAIPK</sequence>
<proteinExistence type="predicted"/>
<organism evidence="2">
    <name type="scientific">marine metagenome</name>
    <dbReference type="NCBI Taxonomy" id="408172"/>
    <lineage>
        <taxon>unclassified sequences</taxon>
        <taxon>metagenomes</taxon>
        <taxon>ecological metagenomes</taxon>
    </lineage>
</organism>
<feature type="coiled-coil region" evidence="1">
    <location>
        <begin position="290"/>
        <end position="321"/>
    </location>
</feature>
<dbReference type="EMBL" id="UINC01004767">
    <property type="protein sequence ID" value="SVA16707.1"/>
    <property type="molecule type" value="Genomic_DNA"/>
</dbReference>
<reference evidence="2" key="1">
    <citation type="submission" date="2018-05" db="EMBL/GenBank/DDBJ databases">
        <authorList>
            <person name="Lanie J.A."/>
            <person name="Ng W.-L."/>
            <person name="Kazmierczak K.M."/>
            <person name="Andrzejewski T.M."/>
            <person name="Davidsen T.M."/>
            <person name="Wayne K.J."/>
            <person name="Tettelin H."/>
            <person name="Glass J.I."/>
            <person name="Rusch D."/>
            <person name="Podicherti R."/>
            <person name="Tsui H.-C.T."/>
            <person name="Winkler M.E."/>
        </authorList>
    </citation>
    <scope>NUCLEOTIDE SEQUENCE</scope>
</reference>
<accession>A0A381TPH4</accession>
<evidence type="ECO:0000256" key="1">
    <source>
        <dbReference type="SAM" id="Coils"/>
    </source>
</evidence>
<keyword evidence="1" id="KW-0175">Coiled coil</keyword>
<protein>
    <submittedName>
        <fullName evidence="2">Uncharacterized protein</fullName>
    </submittedName>
</protein>
<evidence type="ECO:0000313" key="2">
    <source>
        <dbReference type="EMBL" id="SVA16707.1"/>
    </source>
</evidence>
<dbReference type="InterPro" id="IPR011051">
    <property type="entry name" value="RmlC_Cupin_sf"/>
</dbReference>
<dbReference type="InterPro" id="IPR014710">
    <property type="entry name" value="RmlC-like_jellyroll"/>
</dbReference>
<name>A0A381TPH4_9ZZZZ</name>
<dbReference type="Gene3D" id="2.60.120.10">
    <property type="entry name" value="Jelly Rolls"/>
    <property type="match status" value="1"/>
</dbReference>
<dbReference type="AlphaFoldDB" id="A0A381TPH4"/>